<dbReference type="NCBIfam" id="TIGR02989">
    <property type="entry name" value="Sig-70_gvs1"/>
    <property type="match status" value="1"/>
</dbReference>
<dbReference type="PANTHER" id="PTHR43133">
    <property type="entry name" value="RNA POLYMERASE ECF-TYPE SIGMA FACTO"/>
    <property type="match status" value="1"/>
</dbReference>
<dbReference type="PANTHER" id="PTHR43133:SF51">
    <property type="entry name" value="RNA POLYMERASE SIGMA FACTOR"/>
    <property type="match status" value="1"/>
</dbReference>
<protein>
    <submittedName>
        <fullName evidence="5">RNA polymerase sigma factor</fullName>
    </submittedName>
</protein>
<dbReference type="InterPro" id="IPR013325">
    <property type="entry name" value="RNA_pol_sigma_r2"/>
</dbReference>
<dbReference type="KEGG" id="amob:HG15A2_17570"/>
<proteinExistence type="predicted"/>
<dbReference type="AlphaFoldDB" id="A0A517MUL3"/>
<dbReference type="RefSeq" id="WP_145059648.1">
    <property type="nucleotide sequence ID" value="NZ_CP036263.1"/>
</dbReference>
<dbReference type="GO" id="GO:0016987">
    <property type="term" value="F:sigma factor activity"/>
    <property type="evidence" value="ECO:0007669"/>
    <property type="project" value="UniProtKB-KW"/>
</dbReference>
<dbReference type="InterPro" id="IPR007627">
    <property type="entry name" value="RNA_pol_sigma70_r2"/>
</dbReference>
<dbReference type="InterPro" id="IPR014331">
    <property type="entry name" value="RNA_pol_sigma70_ECF_RHOBA"/>
</dbReference>
<dbReference type="InterPro" id="IPR014284">
    <property type="entry name" value="RNA_pol_sigma-70_dom"/>
</dbReference>
<dbReference type="Proteomes" id="UP000319852">
    <property type="component" value="Chromosome"/>
</dbReference>
<evidence type="ECO:0000259" key="4">
    <source>
        <dbReference type="Pfam" id="PF04542"/>
    </source>
</evidence>
<sequence>MDTPRDKDEQYNELVGLLARNDHSIRRFVRSLMPGWDEVDDVLQDTALECWKKFDDFKPQDSESASTEFVRWACVIARYKVLSRQRDYSRDRLVFRESAVNELADAAMSKLGNYEAEKASLEHCLEELSSENRRLIMSVYLPGDSIAKIARENNKKARRLYSKLVALRKSLLQCVQQQMSARDQG</sequence>
<feature type="domain" description="RNA polymerase sigma-70 region 2" evidence="4">
    <location>
        <begin position="20"/>
        <end position="90"/>
    </location>
</feature>
<keyword evidence="6" id="KW-1185">Reference proteome</keyword>
<organism evidence="5 6">
    <name type="scientific">Adhaeretor mobilis</name>
    <dbReference type="NCBI Taxonomy" id="1930276"/>
    <lineage>
        <taxon>Bacteria</taxon>
        <taxon>Pseudomonadati</taxon>
        <taxon>Planctomycetota</taxon>
        <taxon>Planctomycetia</taxon>
        <taxon>Pirellulales</taxon>
        <taxon>Lacipirellulaceae</taxon>
        <taxon>Adhaeretor</taxon>
    </lineage>
</organism>
<dbReference type="Pfam" id="PF04542">
    <property type="entry name" value="Sigma70_r2"/>
    <property type="match status" value="1"/>
</dbReference>
<dbReference type="EMBL" id="CP036263">
    <property type="protein sequence ID" value="QDS98477.1"/>
    <property type="molecule type" value="Genomic_DNA"/>
</dbReference>
<evidence type="ECO:0000256" key="1">
    <source>
        <dbReference type="ARBA" id="ARBA00023015"/>
    </source>
</evidence>
<dbReference type="OrthoDB" id="6383365at2"/>
<dbReference type="InterPro" id="IPR039425">
    <property type="entry name" value="RNA_pol_sigma-70-like"/>
</dbReference>
<dbReference type="NCBIfam" id="TIGR02937">
    <property type="entry name" value="sigma70-ECF"/>
    <property type="match status" value="1"/>
</dbReference>
<evidence type="ECO:0000313" key="6">
    <source>
        <dbReference type="Proteomes" id="UP000319852"/>
    </source>
</evidence>
<accession>A0A517MUL3</accession>
<name>A0A517MUL3_9BACT</name>
<evidence type="ECO:0000313" key="5">
    <source>
        <dbReference type="EMBL" id="QDS98477.1"/>
    </source>
</evidence>
<keyword evidence="2" id="KW-0731">Sigma factor</keyword>
<dbReference type="GO" id="GO:0006352">
    <property type="term" value="P:DNA-templated transcription initiation"/>
    <property type="evidence" value="ECO:0007669"/>
    <property type="project" value="InterPro"/>
</dbReference>
<reference evidence="5 6" key="1">
    <citation type="submission" date="2019-02" db="EMBL/GenBank/DDBJ databases">
        <title>Deep-cultivation of Planctomycetes and their phenomic and genomic characterization uncovers novel biology.</title>
        <authorList>
            <person name="Wiegand S."/>
            <person name="Jogler M."/>
            <person name="Boedeker C."/>
            <person name="Pinto D."/>
            <person name="Vollmers J."/>
            <person name="Rivas-Marin E."/>
            <person name="Kohn T."/>
            <person name="Peeters S.H."/>
            <person name="Heuer A."/>
            <person name="Rast P."/>
            <person name="Oberbeckmann S."/>
            <person name="Bunk B."/>
            <person name="Jeske O."/>
            <person name="Meyerdierks A."/>
            <person name="Storesund J.E."/>
            <person name="Kallscheuer N."/>
            <person name="Luecker S."/>
            <person name="Lage O.M."/>
            <person name="Pohl T."/>
            <person name="Merkel B.J."/>
            <person name="Hornburger P."/>
            <person name="Mueller R.-W."/>
            <person name="Bruemmer F."/>
            <person name="Labrenz M."/>
            <person name="Spormann A.M."/>
            <person name="Op den Camp H."/>
            <person name="Overmann J."/>
            <person name="Amann R."/>
            <person name="Jetten M.S.M."/>
            <person name="Mascher T."/>
            <person name="Medema M.H."/>
            <person name="Devos D.P."/>
            <person name="Kaster A.-K."/>
            <person name="Ovreas L."/>
            <person name="Rohde M."/>
            <person name="Galperin M.Y."/>
            <person name="Jogler C."/>
        </authorList>
    </citation>
    <scope>NUCLEOTIDE SEQUENCE [LARGE SCALE GENOMIC DNA]</scope>
    <source>
        <strain evidence="5 6">HG15A2</strain>
    </source>
</reference>
<evidence type="ECO:0000256" key="3">
    <source>
        <dbReference type="ARBA" id="ARBA00023163"/>
    </source>
</evidence>
<evidence type="ECO:0000256" key="2">
    <source>
        <dbReference type="ARBA" id="ARBA00023082"/>
    </source>
</evidence>
<keyword evidence="1" id="KW-0805">Transcription regulation</keyword>
<dbReference type="Gene3D" id="1.10.1740.10">
    <property type="match status" value="1"/>
</dbReference>
<gene>
    <name evidence="5" type="ORF">HG15A2_17570</name>
</gene>
<dbReference type="SUPFAM" id="SSF88946">
    <property type="entry name" value="Sigma2 domain of RNA polymerase sigma factors"/>
    <property type="match status" value="1"/>
</dbReference>
<keyword evidence="3" id="KW-0804">Transcription</keyword>